<proteinExistence type="inferred from homology"/>
<sequence length="406" mass="47219">MAPVDDDEEEDGVVEDEDEFEHLDDEEFEGIDQDTVNLRKGKDQTPPPLEITKIPLHLRTNWDSFYLEMLMLAGLAVYFLNFIAGKTKNSKLATAWFDAHKELLHKEFSIVGDDGQSKEPTENHLLKESEHTYSLWCSGRVCCEGMLVELKLLKRQDLINTISRMLSPKSDQILIKVTMEETEMDSFVFAVAQKKVASKLLKEQTDLNFFCAEKKGIDKGNIPPSLQVLSEIGEATSAVFDKTFCAVLNRYESNIEFIHFSDQYSGPKQQDQDTPTTLPETKKVLLFCFNVGDKGRTTVEDMDGMKELLQLVIHCIDKVKRIKLTKEAKMKAEKNRQRMHESYLKQTHSQRQEAAQLRREEKRRTEKERIMNEEDPDKQRKLEERENRREMKRKQPKMKMMKVKSM</sequence>
<evidence type="ECO:0000256" key="7">
    <source>
        <dbReference type="ARBA" id="ARBA00034902"/>
    </source>
</evidence>
<dbReference type="InterPro" id="IPR012879">
    <property type="entry name" value="CCDC47"/>
</dbReference>
<evidence type="ECO:0000256" key="3">
    <source>
        <dbReference type="ARBA" id="ARBA00023136"/>
    </source>
</evidence>
<dbReference type="GeneID" id="106154753"/>
<organism evidence="10 11">
    <name type="scientific">Lingula anatina</name>
    <name type="common">Brachiopod</name>
    <name type="synonym">Lingula unguis</name>
    <dbReference type="NCBI Taxonomy" id="7574"/>
    <lineage>
        <taxon>Eukaryota</taxon>
        <taxon>Metazoa</taxon>
        <taxon>Spiralia</taxon>
        <taxon>Lophotrochozoa</taxon>
        <taxon>Brachiopoda</taxon>
        <taxon>Linguliformea</taxon>
        <taxon>Lingulata</taxon>
        <taxon>Lingulida</taxon>
        <taxon>Linguloidea</taxon>
        <taxon>Lingulidae</taxon>
        <taxon>Lingula</taxon>
    </lineage>
</organism>
<dbReference type="OrthoDB" id="10039147at2759"/>
<keyword evidence="2 9" id="KW-1133">Transmembrane helix</keyword>
<accession>A0A1S3HGR7</accession>
<dbReference type="Proteomes" id="UP000085678">
    <property type="component" value="Unplaced"/>
</dbReference>
<comment type="similarity">
    <text evidence="5">Belongs to the CCDC47 family.</text>
</comment>
<feature type="region of interest" description="Disordered" evidence="8">
    <location>
        <begin position="1"/>
        <end position="44"/>
    </location>
</feature>
<dbReference type="AlphaFoldDB" id="A0A1S3HGR7"/>
<dbReference type="PANTHER" id="PTHR12883">
    <property type="entry name" value="ADIPOCYTE-SPECIFIC PROTEIN 4-RELATED"/>
    <property type="match status" value="1"/>
</dbReference>
<keyword evidence="3 9" id="KW-0472">Membrane</keyword>
<dbReference type="KEGG" id="lak:106154753"/>
<dbReference type="RefSeq" id="XP_013384671.1">
    <property type="nucleotide sequence ID" value="XM_013529217.1"/>
</dbReference>
<feature type="compositionally biased region" description="Acidic residues" evidence="8">
    <location>
        <begin position="1"/>
        <end position="32"/>
    </location>
</feature>
<gene>
    <name evidence="11" type="primary">LOC106154753</name>
</gene>
<name>A0A1S3HGR7_LINAN</name>
<evidence type="ECO:0000313" key="10">
    <source>
        <dbReference type="Proteomes" id="UP000085678"/>
    </source>
</evidence>
<protein>
    <recommendedName>
        <fullName evidence="6">PAT complex subunit CCDC47</fullName>
    </recommendedName>
    <alternativeName>
        <fullName evidence="7">Coiled-coil domain-containing protein 47</fullName>
    </alternativeName>
</protein>
<dbReference type="STRING" id="7574.A0A1S3HGR7"/>
<comment type="subcellular location">
    <subcellularLocation>
        <location evidence="4">Rough endoplasmic reticulum membrane</location>
        <topology evidence="4">Single-pass type I membrane protein</topology>
    </subcellularLocation>
</comment>
<evidence type="ECO:0000256" key="9">
    <source>
        <dbReference type="SAM" id="Phobius"/>
    </source>
</evidence>
<dbReference type="FunCoup" id="A0A1S3HGR7">
    <property type="interactions" value="2541"/>
</dbReference>
<keyword evidence="10" id="KW-1185">Reference proteome</keyword>
<dbReference type="PANTHER" id="PTHR12883:SF0">
    <property type="entry name" value="PAT COMPLEX SUBUNIT CCDC47"/>
    <property type="match status" value="1"/>
</dbReference>
<dbReference type="GO" id="GO:0030867">
    <property type="term" value="C:rough endoplasmic reticulum membrane"/>
    <property type="evidence" value="ECO:0007669"/>
    <property type="project" value="UniProtKB-SubCell"/>
</dbReference>
<feature type="compositionally biased region" description="Polar residues" evidence="8">
    <location>
        <begin position="344"/>
        <end position="353"/>
    </location>
</feature>
<dbReference type="InParanoid" id="A0A1S3HGR7"/>
<reference evidence="11" key="1">
    <citation type="submission" date="2025-08" db="UniProtKB">
        <authorList>
            <consortium name="RefSeq"/>
        </authorList>
    </citation>
    <scope>IDENTIFICATION</scope>
    <source>
        <tissue evidence="11">Gonads</tissue>
    </source>
</reference>
<evidence type="ECO:0000256" key="1">
    <source>
        <dbReference type="ARBA" id="ARBA00022692"/>
    </source>
</evidence>
<evidence type="ECO:0000256" key="8">
    <source>
        <dbReference type="SAM" id="MobiDB-lite"/>
    </source>
</evidence>
<evidence type="ECO:0000256" key="4">
    <source>
        <dbReference type="ARBA" id="ARBA00034697"/>
    </source>
</evidence>
<feature type="compositionally biased region" description="Basic residues" evidence="8">
    <location>
        <begin position="390"/>
        <end position="406"/>
    </location>
</feature>
<feature type="compositionally biased region" description="Basic and acidic residues" evidence="8">
    <location>
        <begin position="330"/>
        <end position="343"/>
    </location>
</feature>
<feature type="transmembrane region" description="Helical" evidence="9">
    <location>
        <begin position="65"/>
        <end position="84"/>
    </location>
</feature>
<feature type="region of interest" description="Disordered" evidence="8">
    <location>
        <begin position="330"/>
        <end position="406"/>
    </location>
</feature>
<dbReference type="Pfam" id="PF07946">
    <property type="entry name" value="CCDC47"/>
    <property type="match status" value="1"/>
</dbReference>
<keyword evidence="1 9" id="KW-0812">Transmembrane</keyword>
<dbReference type="GO" id="GO:0032469">
    <property type="term" value="P:endoplasmic reticulum calcium ion homeostasis"/>
    <property type="evidence" value="ECO:0007669"/>
    <property type="project" value="InterPro"/>
</dbReference>
<feature type="compositionally biased region" description="Basic and acidic residues" evidence="8">
    <location>
        <begin position="356"/>
        <end position="389"/>
    </location>
</feature>
<dbReference type="GO" id="GO:0005509">
    <property type="term" value="F:calcium ion binding"/>
    <property type="evidence" value="ECO:0007669"/>
    <property type="project" value="InterPro"/>
</dbReference>
<evidence type="ECO:0000256" key="6">
    <source>
        <dbReference type="ARBA" id="ARBA00034875"/>
    </source>
</evidence>
<evidence type="ECO:0000256" key="2">
    <source>
        <dbReference type="ARBA" id="ARBA00022989"/>
    </source>
</evidence>
<evidence type="ECO:0000313" key="11">
    <source>
        <dbReference type="RefSeq" id="XP_013384671.1"/>
    </source>
</evidence>
<evidence type="ECO:0000256" key="5">
    <source>
        <dbReference type="ARBA" id="ARBA00034746"/>
    </source>
</evidence>